<dbReference type="Proteomes" id="UP000616769">
    <property type="component" value="Unassembled WGS sequence"/>
</dbReference>
<dbReference type="EMBL" id="JXLN01015382">
    <property type="protein sequence ID" value="KPM10545.1"/>
    <property type="molecule type" value="Genomic_DNA"/>
</dbReference>
<evidence type="ECO:0000313" key="1">
    <source>
        <dbReference type="EMBL" id="KPM10545.1"/>
    </source>
</evidence>
<gene>
    <name evidence="1" type="ORF">QR98_0091030</name>
</gene>
<evidence type="ECO:0000313" key="2">
    <source>
        <dbReference type="Proteomes" id="UP000616769"/>
    </source>
</evidence>
<dbReference type="OrthoDB" id="6423981at2759"/>
<comment type="caution">
    <text evidence="1">The sequence shown here is derived from an EMBL/GenBank/DDBJ whole genome shotgun (WGS) entry which is preliminary data.</text>
</comment>
<dbReference type="VEuPathDB" id="VectorBase:SSCA004793"/>
<sequence length="124" mass="14600">MNSRYQNKINDDDVRWMSKWKRMSLMIRKPSKFQAINSGSIESSPSSSLTYGRRFDSPINKYSHPKHHHNRTQTNNGHYHHYQISKSNLNVNPDDQNLSMERSRSLQSLTIPNQYKTAMINYGK</sequence>
<reference evidence="1 2" key="1">
    <citation type="journal article" date="2015" name="Parasit. Vectors">
        <title>Draft genome of the scabies mite.</title>
        <authorList>
            <person name="Rider S.D.Jr."/>
            <person name="Morgan M.S."/>
            <person name="Arlian L.G."/>
        </authorList>
    </citation>
    <scope>NUCLEOTIDE SEQUENCE [LARGE SCALE GENOMIC DNA]</scope>
    <source>
        <strain evidence="1">Arlian Lab</strain>
    </source>
</reference>
<accession>A0A132AIY5</accession>
<protein>
    <submittedName>
        <fullName evidence="1">Uncharacterized protein</fullName>
    </submittedName>
</protein>
<proteinExistence type="predicted"/>
<name>A0A132AIY5_SARSC</name>
<organism evidence="1 2">
    <name type="scientific">Sarcoptes scabiei</name>
    <name type="common">Itch mite</name>
    <name type="synonym">Acarus scabiei</name>
    <dbReference type="NCBI Taxonomy" id="52283"/>
    <lineage>
        <taxon>Eukaryota</taxon>
        <taxon>Metazoa</taxon>
        <taxon>Ecdysozoa</taxon>
        <taxon>Arthropoda</taxon>
        <taxon>Chelicerata</taxon>
        <taxon>Arachnida</taxon>
        <taxon>Acari</taxon>
        <taxon>Acariformes</taxon>
        <taxon>Sarcoptiformes</taxon>
        <taxon>Astigmata</taxon>
        <taxon>Psoroptidia</taxon>
        <taxon>Sarcoptoidea</taxon>
        <taxon>Sarcoptidae</taxon>
        <taxon>Sarcoptinae</taxon>
        <taxon>Sarcoptes</taxon>
    </lineage>
</organism>
<dbReference type="AlphaFoldDB" id="A0A132AIY5"/>